<dbReference type="OrthoDB" id="9801810at2"/>
<dbReference type="PANTHER" id="PTHR43523:SF6">
    <property type="entry name" value="GLYCOGEN BIOSYNTHESIS PROTEIN GLGD"/>
    <property type="match status" value="1"/>
</dbReference>
<dbReference type="RefSeq" id="WP_084136776.1">
    <property type="nucleotide sequence ID" value="NZ_FQUF01000007.1"/>
</dbReference>
<proteinExistence type="inferred from homology"/>
<dbReference type="InterPro" id="IPR005835">
    <property type="entry name" value="NTP_transferase_dom"/>
</dbReference>
<evidence type="ECO:0000256" key="1">
    <source>
        <dbReference type="ARBA" id="ARBA00010443"/>
    </source>
</evidence>
<accession>A0A1M4U8Q9</accession>
<dbReference type="InterPro" id="IPR029044">
    <property type="entry name" value="Nucleotide-diphossugar_trans"/>
</dbReference>
<evidence type="ECO:0000313" key="6">
    <source>
        <dbReference type="Proteomes" id="UP000184128"/>
    </source>
</evidence>
<dbReference type="Proteomes" id="UP000184128">
    <property type="component" value="Unassembled WGS sequence"/>
</dbReference>
<dbReference type="Gene3D" id="3.90.550.10">
    <property type="entry name" value="Spore Coat Polysaccharide Biosynthesis Protein SpsA, Chain A"/>
    <property type="match status" value="1"/>
</dbReference>
<comment type="similarity">
    <text evidence="1">Belongs to the bacterial/plant glucose-1-phosphate adenylyltransferase family.</text>
</comment>
<dbReference type="STRING" id="1121025.SAMN02745249_00627"/>
<evidence type="ECO:0000259" key="3">
    <source>
        <dbReference type="Pfam" id="PF00483"/>
    </source>
</evidence>
<name>A0A1M4U8Q9_9LACT</name>
<dbReference type="InterPro" id="IPR056818">
    <property type="entry name" value="GlmU/GlgC-like_hexapep"/>
</dbReference>
<reference evidence="5 6" key="1">
    <citation type="submission" date="2016-11" db="EMBL/GenBank/DDBJ databases">
        <authorList>
            <person name="Jaros S."/>
            <person name="Januszkiewicz K."/>
            <person name="Wedrychowicz H."/>
        </authorList>
    </citation>
    <scope>NUCLEOTIDE SEQUENCE [LARGE SCALE GENOMIC DNA]</scope>
    <source>
        <strain evidence="5 6">DSM 15692</strain>
    </source>
</reference>
<protein>
    <submittedName>
        <fullName evidence="5">Glucose-1-phosphate adenylyltransferase</fullName>
    </submittedName>
</protein>
<keyword evidence="2" id="KW-0320">Glycogen biosynthesis</keyword>
<gene>
    <name evidence="5" type="ORF">SAMN02745249_00627</name>
</gene>
<dbReference type="Pfam" id="PF00483">
    <property type="entry name" value="NTP_transferase"/>
    <property type="match status" value="1"/>
</dbReference>
<dbReference type="InterPro" id="IPR011004">
    <property type="entry name" value="Trimer_LpxA-like_sf"/>
</dbReference>
<evidence type="ECO:0000259" key="4">
    <source>
        <dbReference type="Pfam" id="PF24894"/>
    </source>
</evidence>
<dbReference type="Pfam" id="PF24894">
    <property type="entry name" value="Hexapep_GlmU"/>
    <property type="match status" value="1"/>
</dbReference>
<keyword evidence="5" id="KW-0808">Transferase</keyword>
<dbReference type="SUPFAM" id="SSF51161">
    <property type="entry name" value="Trimeric LpxA-like enzymes"/>
    <property type="match status" value="1"/>
</dbReference>
<dbReference type="InterPro" id="IPR011831">
    <property type="entry name" value="ADP-Glc_PPase"/>
</dbReference>
<keyword evidence="5" id="KW-0548">Nucleotidyltransferase</keyword>
<evidence type="ECO:0000313" key="5">
    <source>
        <dbReference type="EMBL" id="SHE53105.1"/>
    </source>
</evidence>
<dbReference type="GO" id="GO:0005978">
    <property type="term" value="P:glycogen biosynthetic process"/>
    <property type="evidence" value="ECO:0007669"/>
    <property type="project" value="UniProtKB-KW"/>
</dbReference>
<dbReference type="InterPro" id="IPR011832">
    <property type="entry name" value="GlgDAde_trans"/>
</dbReference>
<sequence>MKTRYAAILNLVEEENKLLPLTRRRPVASLPIACRYRLIDFPFSSLFNAKVRSASLFISGSGRSLYDHMRSGTSWGLDNVSGGGVFTHSQVRLKSETIQEDGYRDYYEDHEIFINKANSKYVLLIGSNILANVEMDSLLKFHLDEKADITVAYKKIVRNAVKKDTIFSTYDFEKNDGNEIIGVTPLVDLPYDPAPIAFGLNILVAKTSIFLEYLEQLKEEHKIVSVENVLKKAIEHSDIKVKGYEYTGYLKPIEDIPSYYEANMDMLIENNFNALFYRESPVLTKSKNSAPTYYGKGSNVTNSLLANDSEIYGTVENSLISRRNLVLKNAKINHSIVLQDCFIDEGVHLNYVILDKRVYVEKGATLEGTEGNPLVIPKGARVLSSGEIVEGRFK</sequence>
<feature type="domain" description="Nucleotidyl transferase" evidence="3">
    <location>
        <begin position="17"/>
        <end position="241"/>
    </location>
</feature>
<dbReference type="Gene3D" id="2.160.10.10">
    <property type="entry name" value="Hexapeptide repeat proteins"/>
    <property type="match status" value="1"/>
</dbReference>
<dbReference type="EMBL" id="FQUF01000007">
    <property type="protein sequence ID" value="SHE53105.1"/>
    <property type="molecule type" value="Genomic_DNA"/>
</dbReference>
<dbReference type="AlphaFoldDB" id="A0A1M4U8Q9"/>
<evidence type="ECO:0000256" key="2">
    <source>
        <dbReference type="ARBA" id="ARBA00023056"/>
    </source>
</evidence>
<dbReference type="NCBIfam" id="TIGR02092">
    <property type="entry name" value="glgD"/>
    <property type="match status" value="1"/>
</dbReference>
<dbReference type="SUPFAM" id="SSF53448">
    <property type="entry name" value="Nucleotide-diphospho-sugar transferases"/>
    <property type="match status" value="1"/>
</dbReference>
<dbReference type="PANTHER" id="PTHR43523">
    <property type="entry name" value="GLUCOSE-1-PHOSPHATE ADENYLYLTRANSFERASE-RELATED"/>
    <property type="match status" value="1"/>
</dbReference>
<keyword evidence="6" id="KW-1185">Reference proteome</keyword>
<feature type="domain" description="Glucose-1-phosphate adenylyltransferase/Bifunctional protein GlmU-like C-terminal hexapeptide" evidence="4">
    <location>
        <begin position="296"/>
        <end position="365"/>
    </location>
</feature>
<dbReference type="GO" id="GO:0008878">
    <property type="term" value="F:glucose-1-phosphate adenylyltransferase activity"/>
    <property type="evidence" value="ECO:0007669"/>
    <property type="project" value="InterPro"/>
</dbReference>
<organism evidence="5 6">
    <name type="scientific">Atopostipes suicloacalis DSM 15692</name>
    <dbReference type="NCBI Taxonomy" id="1121025"/>
    <lineage>
        <taxon>Bacteria</taxon>
        <taxon>Bacillati</taxon>
        <taxon>Bacillota</taxon>
        <taxon>Bacilli</taxon>
        <taxon>Lactobacillales</taxon>
        <taxon>Carnobacteriaceae</taxon>
        <taxon>Atopostipes</taxon>
    </lineage>
</organism>